<feature type="repeat" description="ANK" evidence="1">
    <location>
        <begin position="112"/>
        <end position="144"/>
    </location>
</feature>
<feature type="domain" description="CRAL/TRIO N-terminal" evidence="4">
    <location>
        <begin position="168"/>
        <end position="193"/>
    </location>
</feature>
<keyword evidence="5" id="KW-0413">Isomerase</keyword>
<gene>
    <name evidence="5" type="ORF">PHJA_001209200</name>
</gene>
<reference evidence="5" key="1">
    <citation type="submission" date="2020-07" db="EMBL/GenBank/DDBJ databases">
        <title>Ethylene signaling mediates host invasion by parasitic plants.</title>
        <authorList>
            <person name="Yoshida S."/>
        </authorList>
    </citation>
    <scope>NUCLEOTIDE SEQUENCE</scope>
    <source>
        <strain evidence="5">Okayama</strain>
    </source>
</reference>
<dbReference type="InterPro" id="IPR036273">
    <property type="entry name" value="CRAL/TRIO_N_dom_sf"/>
</dbReference>
<dbReference type="AlphaFoldDB" id="A0A830C8T9"/>
<dbReference type="PROSITE" id="PS50088">
    <property type="entry name" value="ANK_REPEAT"/>
    <property type="match status" value="1"/>
</dbReference>
<dbReference type="Gene3D" id="1.25.40.20">
    <property type="entry name" value="Ankyrin repeat-containing domain"/>
    <property type="match status" value="1"/>
</dbReference>
<dbReference type="SMART" id="SM00248">
    <property type="entry name" value="ANK"/>
    <property type="match status" value="1"/>
</dbReference>
<feature type="region of interest" description="Disordered" evidence="2">
    <location>
        <begin position="58"/>
        <end position="80"/>
    </location>
</feature>
<feature type="signal peptide" evidence="3">
    <location>
        <begin position="1"/>
        <end position="21"/>
    </location>
</feature>
<dbReference type="InterPro" id="IPR041232">
    <property type="entry name" value="NPL"/>
</dbReference>
<dbReference type="InterPro" id="IPR036865">
    <property type="entry name" value="CRAL-TRIO_dom_sf"/>
</dbReference>
<dbReference type="Pfam" id="PF17800">
    <property type="entry name" value="NPL"/>
    <property type="match status" value="1"/>
</dbReference>
<evidence type="ECO:0000256" key="2">
    <source>
        <dbReference type="SAM" id="MobiDB-lite"/>
    </source>
</evidence>
<dbReference type="InterPro" id="IPR036770">
    <property type="entry name" value="Ankyrin_rpt-contain_sf"/>
</dbReference>
<organism evidence="5 6">
    <name type="scientific">Phtheirospermum japonicum</name>
    <dbReference type="NCBI Taxonomy" id="374723"/>
    <lineage>
        <taxon>Eukaryota</taxon>
        <taxon>Viridiplantae</taxon>
        <taxon>Streptophyta</taxon>
        <taxon>Embryophyta</taxon>
        <taxon>Tracheophyta</taxon>
        <taxon>Spermatophyta</taxon>
        <taxon>Magnoliopsida</taxon>
        <taxon>eudicotyledons</taxon>
        <taxon>Gunneridae</taxon>
        <taxon>Pentapetalae</taxon>
        <taxon>asterids</taxon>
        <taxon>lamiids</taxon>
        <taxon>Lamiales</taxon>
        <taxon>Orobanchaceae</taxon>
        <taxon>Orobanchaceae incertae sedis</taxon>
        <taxon>Phtheirospermum</taxon>
    </lineage>
</organism>
<dbReference type="InterPro" id="IPR011074">
    <property type="entry name" value="CRAL/TRIO_N_dom"/>
</dbReference>
<dbReference type="GO" id="GO:0008526">
    <property type="term" value="F:phosphatidylinositol transfer activity"/>
    <property type="evidence" value="ECO:0007669"/>
    <property type="project" value="TreeGrafter"/>
</dbReference>
<dbReference type="SUPFAM" id="SSF48403">
    <property type="entry name" value="Ankyrin repeat"/>
    <property type="match status" value="1"/>
</dbReference>
<dbReference type="GO" id="GO:0016853">
    <property type="term" value="F:isomerase activity"/>
    <property type="evidence" value="ECO:0007669"/>
    <property type="project" value="UniProtKB-KW"/>
</dbReference>
<dbReference type="InterPro" id="IPR002110">
    <property type="entry name" value="Ankyrin_rpt"/>
</dbReference>
<dbReference type="PANTHER" id="PTHR45824:SF6">
    <property type="entry name" value="F16L1.9 PROTEIN"/>
    <property type="match status" value="1"/>
</dbReference>
<keyword evidence="1" id="KW-0040">ANK repeat</keyword>
<dbReference type="Pfam" id="PF03765">
    <property type="entry name" value="CRAL_TRIO_N"/>
    <property type="match status" value="1"/>
</dbReference>
<sequence>MNVGKRSLVLLCALLPNKTESCHLDLEFEEPDDVVFSVIGPRSVYLICYYIQKIRQSNTPSDTESYGMDMENTYTEGSSYGGDDENYDDSFINDDAELQFSPRSPVNNEDIDGDTALHVAVCQGLTDVVGLLLRRGAQVDVNDRWGNTIDEVRQLIGPQSGKLALYGSDASILRYLRARNWSVKKAVKMLKASLKRRLEYKPKEICWWEQKQERFIDRVTKISMGAFVFSAWFPARLSENGLAARVPRRRITKRGGQWNSGGNYDGETRPIMNNAHLGPYP</sequence>
<keyword evidence="3" id="KW-0732">Signal</keyword>
<feature type="chain" id="PRO_5032915879" evidence="3">
    <location>
        <begin position="22"/>
        <end position="281"/>
    </location>
</feature>
<dbReference type="Gene3D" id="3.40.525.10">
    <property type="entry name" value="CRAL-TRIO lipid binding domain"/>
    <property type="match status" value="1"/>
</dbReference>
<dbReference type="InterPro" id="IPR052578">
    <property type="entry name" value="PI_Transfer_CRAL-TRIO"/>
</dbReference>
<dbReference type="OrthoDB" id="913708at2759"/>
<dbReference type="Proteomes" id="UP000653305">
    <property type="component" value="Unassembled WGS sequence"/>
</dbReference>
<proteinExistence type="predicted"/>
<dbReference type="Pfam" id="PF00023">
    <property type="entry name" value="Ank"/>
    <property type="match status" value="1"/>
</dbReference>
<evidence type="ECO:0000313" key="6">
    <source>
        <dbReference type="Proteomes" id="UP000653305"/>
    </source>
</evidence>
<evidence type="ECO:0000256" key="1">
    <source>
        <dbReference type="PROSITE-ProRule" id="PRU00023"/>
    </source>
</evidence>
<comment type="caution">
    <text evidence="5">The sequence shown here is derived from an EMBL/GenBank/DDBJ whole genome shotgun (WGS) entry which is preliminary data.</text>
</comment>
<name>A0A830C8T9_9LAMI</name>
<dbReference type="SMART" id="SM01100">
    <property type="entry name" value="CRAL_TRIO_N"/>
    <property type="match status" value="1"/>
</dbReference>
<protein>
    <submittedName>
        <fullName evidence="5">Peptidyl-prolyl cis-trans isomerase fkbp43</fullName>
    </submittedName>
</protein>
<dbReference type="Gene3D" id="2.60.120.340">
    <property type="entry name" value="Nucleoplasmin core domain"/>
    <property type="match status" value="1"/>
</dbReference>
<keyword evidence="6" id="KW-1185">Reference proteome</keyword>
<dbReference type="SUPFAM" id="SSF46938">
    <property type="entry name" value="CRAL/TRIO N-terminal domain"/>
    <property type="match status" value="1"/>
</dbReference>
<evidence type="ECO:0000256" key="3">
    <source>
        <dbReference type="SAM" id="SignalP"/>
    </source>
</evidence>
<dbReference type="PANTHER" id="PTHR45824">
    <property type="entry name" value="GH16843P"/>
    <property type="match status" value="1"/>
</dbReference>
<dbReference type="PROSITE" id="PS50297">
    <property type="entry name" value="ANK_REP_REGION"/>
    <property type="match status" value="1"/>
</dbReference>
<accession>A0A830C8T9</accession>
<evidence type="ECO:0000259" key="4">
    <source>
        <dbReference type="SMART" id="SM01100"/>
    </source>
</evidence>
<evidence type="ECO:0000313" key="5">
    <source>
        <dbReference type="EMBL" id="GFP90651.1"/>
    </source>
</evidence>
<dbReference type="EMBL" id="BMAC01000222">
    <property type="protein sequence ID" value="GFP90651.1"/>
    <property type="molecule type" value="Genomic_DNA"/>
</dbReference>